<evidence type="ECO:0000256" key="3">
    <source>
        <dbReference type="ARBA" id="ARBA00022884"/>
    </source>
</evidence>
<feature type="region of interest" description="Disordered" evidence="6">
    <location>
        <begin position="163"/>
        <end position="293"/>
    </location>
</feature>
<feature type="domain" description="RRM" evidence="7">
    <location>
        <begin position="85"/>
        <end position="164"/>
    </location>
</feature>
<dbReference type="GO" id="GO:0005634">
    <property type="term" value="C:nucleus"/>
    <property type="evidence" value="ECO:0007669"/>
    <property type="project" value="UniProtKB-SubCell"/>
</dbReference>
<reference evidence="8 9" key="1">
    <citation type="submission" date="2013-03" db="EMBL/GenBank/DDBJ databases">
        <title>The Genome Sequence of Capronia coronata CBS 617.96.</title>
        <authorList>
            <consortium name="The Broad Institute Genomics Platform"/>
            <person name="Cuomo C."/>
            <person name="de Hoog S."/>
            <person name="Gorbushina A."/>
            <person name="Walker B."/>
            <person name="Young S.K."/>
            <person name="Zeng Q."/>
            <person name="Gargeya S."/>
            <person name="Fitzgerald M."/>
            <person name="Haas B."/>
            <person name="Abouelleil A."/>
            <person name="Allen A.W."/>
            <person name="Alvarado L."/>
            <person name="Arachchi H.M."/>
            <person name="Berlin A.M."/>
            <person name="Chapman S.B."/>
            <person name="Gainer-Dewar J."/>
            <person name="Goldberg J."/>
            <person name="Griggs A."/>
            <person name="Gujja S."/>
            <person name="Hansen M."/>
            <person name="Howarth C."/>
            <person name="Imamovic A."/>
            <person name="Ireland A."/>
            <person name="Larimer J."/>
            <person name="McCowan C."/>
            <person name="Murphy C."/>
            <person name="Pearson M."/>
            <person name="Poon T.W."/>
            <person name="Priest M."/>
            <person name="Roberts A."/>
            <person name="Saif S."/>
            <person name="Shea T."/>
            <person name="Sisk P."/>
            <person name="Sykes S."/>
            <person name="Wortman J."/>
            <person name="Nusbaum C."/>
            <person name="Birren B."/>
        </authorList>
    </citation>
    <scope>NUCLEOTIDE SEQUENCE [LARGE SCALE GENOMIC DNA]</scope>
    <source>
        <strain evidence="8 9">CBS 617.96</strain>
    </source>
</reference>
<gene>
    <name evidence="8" type="ORF">A1O1_05534</name>
</gene>
<proteinExistence type="predicted"/>
<accession>W9Z267</accession>
<dbReference type="InterPro" id="IPR035979">
    <property type="entry name" value="RBD_domain_sf"/>
</dbReference>
<dbReference type="InterPro" id="IPR012677">
    <property type="entry name" value="Nucleotide-bd_a/b_plait_sf"/>
</dbReference>
<evidence type="ECO:0000256" key="1">
    <source>
        <dbReference type="ARBA" id="ARBA00004123"/>
    </source>
</evidence>
<feature type="compositionally biased region" description="Low complexity" evidence="6">
    <location>
        <begin position="206"/>
        <end position="223"/>
    </location>
</feature>
<dbReference type="Proteomes" id="UP000019484">
    <property type="component" value="Unassembled WGS sequence"/>
</dbReference>
<evidence type="ECO:0000256" key="2">
    <source>
        <dbReference type="ARBA" id="ARBA00022737"/>
    </source>
</evidence>
<dbReference type="OrthoDB" id="1049195at2759"/>
<evidence type="ECO:0000259" key="7">
    <source>
        <dbReference type="PROSITE" id="PS50102"/>
    </source>
</evidence>
<feature type="compositionally biased region" description="Acidic residues" evidence="6">
    <location>
        <begin position="263"/>
        <end position="288"/>
    </location>
</feature>
<keyword evidence="3 5" id="KW-0694">RNA-binding</keyword>
<evidence type="ECO:0000256" key="4">
    <source>
        <dbReference type="ARBA" id="ARBA00023242"/>
    </source>
</evidence>
<dbReference type="Gene3D" id="3.30.70.330">
    <property type="match status" value="1"/>
</dbReference>
<feature type="compositionally biased region" description="Low complexity" evidence="6">
    <location>
        <begin position="165"/>
        <end position="178"/>
    </location>
</feature>
<name>W9Z267_9EURO</name>
<dbReference type="GO" id="GO:0003729">
    <property type="term" value="F:mRNA binding"/>
    <property type="evidence" value="ECO:0007669"/>
    <property type="project" value="TreeGrafter"/>
</dbReference>
<dbReference type="PANTHER" id="PTHR48039:SF5">
    <property type="entry name" value="RNA-BINDING PROTEIN 28"/>
    <property type="match status" value="1"/>
</dbReference>
<dbReference type="AlphaFoldDB" id="W9Z267"/>
<dbReference type="RefSeq" id="XP_007724610.1">
    <property type="nucleotide sequence ID" value="XM_007726420.1"/>
</dbReference>
<feature type="compositionally biased region" description="Basic and acidic residues" evidence="6">
    <location>
        <begin position="179"/>
        <end position="192"/>
    </location>
</feature>
<dbReference type="EMBL" id="AMWN01000004">
    <property type="protein sequence ID" value="EXJ88604.1"/>
    <property type="molecule type" value="Genomic_DNA"/>
</dbReference>
<sequence length="314" mass="32954">MTSSAGNAAIPTVSTSGMPHLSCAPAGPPPSLPYNVAAPYAPAQAVHAYHMPTTSSKTSTNGAGITHRVKSGTADVLSRPVEDGSTILLSGLPSSQSETQLRSLLRRYGAVIYLEIHPDSRNPGKCKGSARARYQTSSEALKAVRALDGATLGNRKICVKQVKDATAASSVSSGGSTTTRHESKRGEMDRKKASATAPPLSKNDSSKSAHSKPLSSSAPPKLSSVERPARNRGSTGSGSTSSAGPLVVNGATYSRRPSHDDSDGSDDSSEEDDLENEDESSDDEDDEHSADYLPFEMLTIFEFLSLQSVEPRHN</sequence>
<protein>
    <recommendedName>
        <fullName evidence="7">RRM domain-containing protein</fullName>
    </recommendedName>
</protein>
<dbReference type="GeneID" id="19160409"/>
<dbReference type="CDD" id="cd00590">
    <property type="entry name" value="RRM_SF"/>
    <property type="match status" value="1"/>
</dbReference>
<dbReference type="SMART" id="SM00360">
    <property type="entry name" value="RRM"/>
    <property type="match status" value="1"/>
</dbReference>
<organism evidence="8 9">
    <name type="scientific">Capronia coronata CBS 617.96</name>
    <dbReference type="NCBI Taxonomy" id="1182541"/>
    <lineage>
        <taxon>Eukaryota</taxon>
        <taxon>Fungi</taxon>
        <taxon>Dikarya</taxon>
        <taxon>Ascomycota</taxon>
        <taxon>Pezizomycotina</taxon>
        <taxon>Eurotiomycetes</taxon>
        <taxon>Chaetothyriomycetidae</taxon>
        <taxon>Chaetothyriales</taxon>
        <taxon>Herpotrichiellaceae</taxon>
        <taxon>Capronia</taxon>
    </lineage>
</organism>
<comment type="subcellular location">
    <subcellularLocation>
        <location evidence="1">Nucleus</location>
    </subcellularLocation>
</comment>
<dbReference type="PANTHER" id="PTHR48039">
    <property type="entry name" value="RNA-BINDING MOTIF PROTEIN 14B"/>
    <property type="match status" value="1"/>
</dbReference>
<comment type="caution">
    <text evidence="8">The sequence shown here is derived from an EMBL/GenBank/DDBJ whole genome shotgun (WGS) entry which is preliminary data.</text>
</comment>
<keyword evidence="9" id="KW-1185">Reference proteome</keyword>
<evidence type="ECO:0000256" key="6">
    <source>
        <dbReference type="SAM" id="MobiDB-lite"/>
    </source>
</evidence>
<dbReference type="InterPro" id="IPR051945">
    <property type="entry name" value="RRM_MRD1_RNA_proc_ribogen"/>
</dbReference>
<evidence type="ECO:0000313" key="8">
    <source>
        <dbReference type="EMBL" id="EXJ88604.1"/>
    </source>
</evidence>
<dbReference type="PROSITE" id="PS50102">
    <property type="entry name" value="RRM"/>
    <property type="match status" value="1"/>
</dbReference>
<dbReference type="STRING" id="1182541.W9Z267"/>
<evidence type="ECO:0000256" key="5">
    <source>
        <dbReference type="PROSITE-ProRule" id="PRU00176"/>
    </source>
</evidence>
<dbReference type="Pfam" id="PF00076">
    <property type="entry name" value="RRM_1"/>
    <property type="match status" value="1"/>
</dbReference>
<keyword evidence="4" id="KW-0539">Nucleus</keyword>
<keyword evidence="2" id="KW-0677">Repeat</keyword>
<dbReference type="HOGENOM" id="CLU_080755_0_0_1"/>
<evidence type="ECO:0000313" key="9">
    <source>
        <dbReference type="Proteomes" id="UP000019484"/>
    </source>
</evidence>
<dbReference type="SUPFAM" id="SSF54928">
    <property type="entry name" value="RNA-binding domain, RBD"/>
    <property type="match status" value="1"/>
</dbReference>
<feature type="compositionally biased region" description="Low complexity" evidence="6">
    <location>
        <begin position="233"/>
        <end position="242"/>
    </location>
</feature>
<dbReference type="InterPro" id="IPR000504">
    <property type="entry name" value="RRM_dom"/>
</dbReference>
<dbReference type="eggNOG" id="ENOG502SU10">
    <property type="taxonomic scope" value="Eukaryota"/>
</dbReference>